<gene>
    <name evidence="1" type="ORF">WA026_004757</name>
</gene>
<dbReference type="AlphaFoldDB" id="A0AAW1V495"/>
<sequence length="88" mass="10340">MRFKRTYSKQKLSAEKEDRGLLETYPQFSKFLYNLTRKELRSWFLSVYLKPTDLFCIIQRHCSSIIARKSPKGGNNTITLNTKNGAMM</sequence>
<evidence type="ECO:0000313" key="1">
    <source>
        <dbReference type="EMBL" id="KAK9889480.1"/>
    </source>
</evidence>
<dbReference type="Proteomes" id="UP001431783">
    <property type="component" value="Unassembled WGS sequence"/>
</dbReference>
<proteinExistence type="predicted"/>
<dbReference type="EMBL" id="JARQZJ010000122">
    <property type="protein sequence ID" value="KAK9889480.1"/>
    <property type="molecule type" value="Genomic_DNA"/>
</dbReference>
<comment type="caution">
    <text evidence="1">The sequence shown here is derived from an EMBL/GenBank/DDBJ whole genome shotgun (WGS) entry which is preliminary data.</text>
</comment>
<keyword evidence="2" id="KW-1185">Reference proteome</keyword>
<reference evidence="1 2" key="1">
    <citation type="submission" date="2023-03" db="EMBL/GenBank/DDBJ databases">
        <title>Genome insight into feeding habits of ladybird beetles.</title>
        <authorList>
            <person name="Li H.-S."/>
            <person name="Huang Y.-H."/>
            <person name="Pang H."/>
        </authorList>
    </citation>
    <scope>NUCLEOTIDE SEQUENCE [LARGE SCALE GENOMIC DNA]</scope>
    <source>
        <strain evidence="1">SYSU_2023b</strain>
        <tissue evidence="1">Whole body</tissue>
    </source>
</reference>
<accession>A0AAW1V495</accession>
<evidence type="ECO:0000313" key="2">
    <source>
        <dbReference type="Proteomes" id="UP001431783"/>
    </source>
</evidence>
<organism evidence="1 2">
    <name type="scientific">Henosepilachna vigintioctopunctata</name>
    <dbReference type="NCBI Taxonomy" id="420089"/>
    <lineage>
        <taxon>Eukaryota</taxon>
        <taxon>Metazoa</taxon>
        <taxon>Ecdysozoa</taxon>
        <taxon>Arthropoda</taxon>
        <taxon>Hexapoda</taxon>
        <taxon>Insecta</taxon>
        <taxon>Pterygota</taxon>
        <taxon>Neoptera</taxon>
        <taxon>Endopterygota</taxon>
        <taxon>Coleoptera</taxon>
        <taxon>Polyphaga</taxon>
        <taxon>Cucujiformia</taxon>
        <taxon>Coccinelloidea</taxon>
        <taxon>Coccinellidae</taxon>
        <taxon>Epilachninae</taxon>
        <taxon>Epilachnini</taxon>
        <taxon>Henosepilachna</taxon>
    </lineage>
</organism>
<protein>
    <submittedName>
        <fullName evidence="1">Uncharacterized protein</fullName>
    </submittedName>
</protein>
<name>A0AAW1V495_9CUCU</name>